<dbReference type="EMBL" id="JANUXY010000002">
    <property type="protein sequence ID" value="MCS4485771.1"/>
    <property type="molecule type" value="Genomic_DNA"/>
</dbReference>
<dbReference type="InterPro" id="IPR025889">
    <property type="entry name" value="GSP17M-like_dom"/>
</dbReference>
<feature type="region of interest" description="Disordered" evidence="2">
    <location>
        <begin position="110"/>
        <end position="135"/>
    </location>
</feature>
<name>A0ABT2F0I0_9STAP</name>
<evidence type="ECO:0000259" key="3">
    <source>
        <dbReference type="Pfam" id="PF11181"/>
    </source>
</evidence>
<feature type="compositionally biased region" description="Basic and acidic residues" evidence="2">
    <location>
        <begin position="121"/>
        <end position="135"/>
    </location>
</feature>
<evidence type="ECO:0000313" key="4">
    <source>
        <dbReference type="EMBL" id="MCS4485771.1"/>
    </source>
</evidence>
<organism evidence="4 5">
    <name type="scientific">Staphylococcus americanisciuri</name>
    <dbReference type="NCBI Taxonomy" id="2973940"/>
    <lineage>
        <taxon>Bacteria</taxon>
        <taxon>Bacillati</taxon>
        <taxon>Bacillota</taxon>
        <taxon>Bacilli</taxon>
        <taxon>Bacillales</taxon>
        <taxon>Staphylococcaceae</taxon>
        <taxon>Staphylococcus</taxon>
    </lineage>
</organism>
<gene>
    <name evidence="4" type="ORF">NXS11_02555</name>
</gene>
<evidence type="ECO:0000313" key="5">
    <source>
        <dbReference type="Proteomes" id="UP001205609"/>
    </source>
</evidence>
<sequence>MTHFKLVTNEETAIQAINALLQDGYREHEITIISKERLQTDRYNDSEVKQKHTSGTISDKFLRFFIGEDPEEAVFSRFNLADKDKEQLKSAVFNGSIAIVVNRDDAVQEEVTQTNSAYETQDFKHHPSEHKGNIE</sequence>
<feature type="compositionally biased region" description="Polar residues" evidence="2">
    <location>
        <begin position="110"/>
        <end position="119"/>
    </location>
</feature>
<evidence type="ECO:0000256" key="1">
    <source>
        <dbReference type="ARBA" id="ARBA00008128"/>
    </source>
</evidence>
<dbReference type="Proteomes" id="UP001205609">
    <property type="component" value="Unassembled WGS sequence"/>
</dbReference>
<accession>A0ABT2F0I0</accession>
<comment type="caution">
    <text evidence="4">The sequence shown here is derived from an EMBL/GenBank/DDBJ whole genome shotgun (WGS) entry which is preliminary data.</text>
</comment>
<dbReference type="Pfam" id="PF11181">
    <property type="entry name" value="YflT"/>
    <property type="match status" value="1"/>
</dbReference>
<comment type="similarity">
    <text evidence="1">Belongs to the UPF0355 family.</text>
</comment>
<reference evidence="4 5" key="1">
    <citation type="journal article" date="2023" name="Int. J. Syst. Evol. Microbiol.">
        <title>Streptococcus sciuri sp. nov., Staphylococcus marylandisciuri sp. nov. and Staphylococcus americanisciuri sp. nov., isolated from faeces of eastern grey squirrel (Sciurus carolinensis).</title>
        <authorList>
            <person name="Volokhov D.V."/>
            <person name="Zagorodnyaya T.A."/>
            <person name="Furtak V.A."/>
            <person name="Nattanmai G."/>
            <person name="Randall L."/>
            <person name="Jose S."/>
            <person name="Gao Y."/>
            <person name="Eisenberg T."/>
            <person name="Delmonte P."/>
            <person name="Blom J."/>
            <person name="Mitchell K.K."/>
        </authorList>
    </citation>
    <scope>NUCLEOTIDE SEQUENCE [LARGE SCALE GENOMIC DNA]</scope>
    <source>
        <strain evidence="4 5">GRT3</strain>
    </source>
</reference>
<dbReference type="RefSeq" id="WP_259198391.1">
    <property type="nucleotide sequence ID" value="NZ_JANUXY010000002.1"/>
</dbReference>
<keyword evidence="5" id="KW-1185">Reference proteome</keyword>
<protein>
    <submittedName>
        <fullName evidence="4">General stress protein</fullName>
    </submittedName>
</protein>
<evidence type="ECO:0000256" key="2">
    <source>
        <dbReference type="SAM" id="MobiDB-lite"/>
    </source>
</evidence>
<proteinExistence type="inferred from homology"/>
<feature type="domain" description="General stress protein 17M-like" evidence="3">
    <location>
        <begin position="5"/>
        <end position="95"/>
    </location>
</feature>